<dbReference type="PROSITE" id="PS00108">
    <property type="entry name" value="PROTEIN_KINASE_ST"/>
    <property type="match status" value="1"/>
</dbReference>
<gene>
    <name evidence="8" type="ORF">ACFOEB_09695</name>
</gene>
<keyword evidence="3 8" id="KW-0418">Kinase</keyword>
<feature type="domain" description="Protein kinase" evidence="7">
    <location>
        <begin position="6"/>
        <end position="260"/>
    </location>
</feature>
<evidence type="ECO:0000259" key="7">
    <source>
        <dbReference type="PROSITE" id="PS50011"/>
    </source>
</evidence>
<name>A0ABV7HS25_9GAMM</name>
<evidence type="ECO:0000256" key="1">
    <source>
        <dbReference type="ARBA" id="ARBA00022679"/>
    </source>
</evidence>
<dbReference type="RefSeq" id="WP_382416172.1">
    <property type="nucleotide sequence ID" value="NZ_AP031500.1"/>
</dbReference>
<evidence type="ECO:0000256" key="4">
    <source>
        <dbReference type="ARBA" id="ARBA00022840"/>
    </source>
</evidence>
<dbReference type="PANTHER" id="PTHR43289">
    <property type="entry name" value="MITOGEN-ACTIVATED PROTEIN KINASE KINASE KINASE 20-RELATED"/>
    <property type="match status" value="1"/>
</dbReference>
<keyword evidence="2 5" id="KW-0547">Nucleotide-binding</keyword>
<dbReference type="Proteomes" id="UP001595548">
    <property type="component" value="Unassembled WGS sequence"/>
</dbReference>
<feature type="binding site" evidence="5">
    <location>
        <position position="35"/>
    </location>
    <ligand>
        <name>ATP</name>
        <dbReference type="ChEBI" id="CHEBI:30616"/>
    </ligand>
</feature>
<dbReference type="Gene3D" id="1.10.510.10">
    <property type="entry name" value="Transferase(Phosphotransferase) domain 1"/>
    <property type="match status" value="1"/>
</dbReference>
<feature type="region of interest" description="Disordered" evidence="6">
    <location>
        <begin position="378"/>
        <end position="449"/>
    </location>
</feature>
<feature type="compositionally biased region" description="Polar residues" evidence="6">
    <location>
        <begin position="378"/>
        <end position="412"/>
    </location>
</feature>
<dbReference type="EMBL" id="JBHRTL010000006">
    <property type="protein sequence ID" value="MFC3155469.1"/>
    <property type="molecule type" value="Genomic_DNA"/>
</dbReference>
<dbReference type="InterPro" id="IPR011009">
    <property type="entry name" value="Kinase-like_dom_sf"/>
</dbReference>
<dbReference type="Gene3D" id="3.30.200.20">
    <property type="entry name" value="Phosphorylase Kinase, domain 1"/>
    <property type="match status" value="1"/>
</dbReference>
<evidence type="ECO:0000256" key="3">
    <source>
        <dbReference type="ARBA" id="ARBA00022777"/>
    </source>
</evidence>
<comment type="caution">
    <text evidence="8">The sequence shown here is derived from an EMBL/GenBank/DDBJ whole genome shotgun (WGS) entry which is preliminary data.</text>
</comment>
<dbReference type="SUPFAM" id="SSF56112">
    <property type="entry name" value="Protein kinase-like (PK-like)"/>
    <property type="match status" value="1"/>
</dbReference>
<evidence type="ECO:0000256" key="6">
    <source>
        <dbReference type="SAM" id="MobiDB-lite"/>
    </source>
</evidence>
<reference evidence="9" key="1">
    <citation type="journal article" date="2019" name="Int. J. Syst. Evol. Microbiol.">
        <title>The Global Catalogue of Microorganisms (GCM) 10K type strain sequencing project: providing services to taxonomists for standard genome sequencing and annotation.</title>
        <authorList>
            <consortium name="The Broad Institute Genomics Platform"/>
            <consortium name="The Broad Institute Genome Sequencing Center for Infectious Disease"/>
            <person name="Wu L."/>
            <person name="Ma J."/>
        </authorList>
    </citation>
    <scope>NUCLEOTIDE SEQUENCE [LARGE SCALE GENOMIC DNA]</scope>
    <source>
        <strain evidence="9">KCTC 52141</strain>
    </source>
</reference>
<keyword evidence="1" id="KW-0808">Transferase</keyword>
<proteinExistence type="predicted"/>
<sequence length="864" mass="92602">MEIPGYKIIDTLGEGGMATVYLAIQQSFEREVALKVMSSQLSKDPSFGERFLREARIVSRLVHPNIVTVYDVGVHKGNHYLSMEYVPGEDLKQRRGSLTLAQILNLVKDVARALDYAGNKGYIHRDVKPENIMLHAEDGRAVLMDFGIARATDIGSGMTQTGTTMGTPHYMSPEQAKGVAVDPRSDIYSLGVVLFQLLAGRVPFDGDSAVAVGIMHVSESVPALPEYLALFQPIIDKALAKKPEARYQTGRELVDELDALDPEALVVAQEELAKVPVIDSVSDTDPTPFATPVVAARTVVSANDDATVTARTEDFRVSGDDSIGDYGYTPVAPSAVASRARGGLWLTLLLVIGGAAGWYFWPELEGHYQRLMSDANPLPTSTQLASPQAVASSEPSVSPNANSVAAVGNTQVPAAPDATRWDSSVSAGPAGVASSPVESSSLASSANTANGAPSDLLLTARMLRAQLERDPAQGVLLAQSYRQLLNSDDPADREAGAEGMAELEQWFDARFAAAIDAADVQTAREVMAIARQALPDEAREARYQALLAPLQASEWLAAKLADGERYLEQNALSSPDGANAVESYRDILQAYPDNAEAHAGLQAVVRRYQVLAQAAAQEGDTERALMLTERGLQLDAGDEALNKLRDRLSSVDAEIGPLMANARTQLAADRLISPKGDNAFASLQAVLAIEPEHQPALNALDELEQALIRRIDSMIRGGALDEASLQLASARDRFPQSQSLLTRRLQLEQLNEANLPTVTNFSVAAQPIEAVSAARDVVLVADRVIYLGFEYSKFTGDTGVVQASLFDGSRSTQIAQVPVIVTGASGVKFFRIERPVAGFSEGGYNVDLTLGDQRLATVAFRVVQ</sequence>
<dbReference type="CDD" id="cd14014">
    <property type="entry name" value="STKc_PknB_like"/>
    <property type="match status" value="1"/>
</dbReference>
<evidence type="ECO:0000313" key="8">
    <source>
        <dbReference type="EMBL" id="MFC3155469.1"/>
    </source>
</evidence>
<dbReference type="Pfam" id="PF00069">
    <property type="entry name" value="Pkinase"/>
    <property type="match status" value="1"/>
</dbReference>
<dbReference type="SUPFAM" id="SSF48452">
    <property type="entry name" value="TPR-like"/>
    <property type="match status" value="1"/>
</dbReference>
<protein>
    <submittedName>
        <fullName evidence="8">Protein kinase</fullName>
    </submittedName>
</protein>
<dbReference type="InterPro" id="IPR011990">
    <property type="entry name" value="TPR-like_helical_dom_sf"/>
</dbReference>
<dbReference type="SMART" id="SM00220">
    <property type="entry name" value="S_TKc"/>
    <property type="match status" value="1"/>
</dbReference>
<feature type="compositionally biased region" description="Low complexity" evidence="6">
    <location>
        <begin position="423"/>
        <end position="449"/>
    </location>
</feature>
<dbReference type="PANTHER" id="PTHR43289:SF6">
    <property type="entry name" value="SERINE_THREONINE-PROTEIN KINASE NEKL-3"/>
    <property type="match status" value="1"/>
</dbReference>
<dbReference type="PROSITE" id="PS50011">
    <property type="entry name" value="PROTEIN_KINASE_DOM"/>
    <property type="match status" value="1"/>
</dbReference>
<accession>A0ABV7HS25</accession>
<dbReference type="GO" id="GO:0016301">
    <property type="term" value="F:kinase activity"/>
    <property type="evidence" value="ECO:0007669"/>
    <property type="project" value="UniProtKB-KW"/>
</dbReference>
<keyword evidence="4 5" id="KW-0067">ATP-binding</keyword>
<dbReference type="InterPro" id="IPR000719">
    <property type="entry name" value="Prot_kinase_dom"/>
</dbReference>
<evidence type="ECO:0000313" key="9">
    <source>
        <dbReference type="Proteomes" id="UP001595548"/>
    </source>
</evidence>
<keyword evidence="9" id="KW-1185">Reference proteome</keyword>
<dbReference type="InterPro" id="IPR008271">
    <property type="entry name" value="Ser/Thr_kinase_AS"/>
</dbReference>
<evidence type="ECO:0000256" key="2">
    <source>
        <dbReference type="ARBA" id="ARBA00022741"/>
    </source>
</evidence>
<dbReference type="PROSITE" id="PS00107">
    <property type="entry name" value="PROTEIN_KINASE_ATP"/>
    <property type="match status" value="1"/>
</dbReference>
<dbReference type="InterPro" id="IPR017441">
    <property type="entry name" value="Protein_kinase_ATP_BS"/>
</dbReference>
<dbReference type="Gene3D" id="1.25.40.10">
    <property type="entry name" value="Tetratricopeptide repeat domain"/>
    <property type="match status" value="1"/>
</dbReference>
<evidence type="ECO:0000256" key="5">
    <source>
        <dbReference type="PROSITE-ProRule" id="PRU10141"/>
    </source>
</evidence>
<organism evidence="8 9">
    <name type="scientific">Gilvimarinus japonicus</name>
    <dbReference type="NCBI Taxonomy" id="1796469"/>
    <lineage>
        <taxon>Bacteria</taxon>
        <taxon>Pseudomonadati</taxon>
        <taxon>Pseudomonadota</taxon>
        <taxon>Gammaproteobacteria</taxon>
        <taxon>Cellvibrionales</taxon>
        <taxon>Cellvibrionaceae</taxon>
        <taxon>Gilvimarinus</taxon>
    </lineage>
</organism>